<evidence type="ECO:0008006" key="3">
    <source>
        <dbReference type="Google" id="ProtNLM"/>
    </source>
</evidence>
<reference evidence="2" key="1">
    <citation type="submission" date="2016-10" db="EMBL/GenBank/DDBJ databases">
        <title>Comparative genomics uncovers the prolific and rare metabolic potential of the cyanobacterial genus Moorea.</title>
        <authorList>
            <person name="Leao T."/>
            <person name="Castelao G."/>
            <person name="Korobeynikov A."/>
            <person name="Monroe E.A."/>
            <person name="Podell S."/>
            <person name="Glukhov E."/>
            <person name="Allen E."/>
            <person name="Gerwick W.H."/>
            <person name="Gerwick L."/>
        </authorList>
    </citation>
    <scope>NUCLEOTIDE SEQUENCE [LARGE SCALE GENOMIC DNA]</scope>
    <source>
        <strain evidence="2">PAL-8-15-08-1</strain>
    </source>
</reference>
<gene>
    <name evidence="1" type="ORF">BJP34_31025</name>
</gene>
<dbReference type="Pfam" id="PF10989">
    <property type="entry name" value="DUF2808"/>
    <property type="match status" value="1"/>
</dbReference>
<dbReference type="Proteomes" id="UP000177870">
    <property type="component" value="Chromosome"/>
</dbReference>
<dbReference type="STRING" id="1458985.BJP34_31025"/>
<name>A0A1D8U0F5_9CYAN</name>
<dbReference type="InterPro" id="IPR021256">
    <property type="entry name" value="DUF2808"/>
</dbReference>
<organism evidence="1 2">
    <name type="scientific">Moorena producens PAL-8-15-08-1</name>
    <dbReference type="NCBI Taxonomy" id="1458985"/>
    <lineage>
        <taxon>Bacteria</taxon>
        <taxon>Bacillati</taxon>
        <taxon>Cyanobacteriota</taxon>
        <taxon>Cyanophyceae</taxon>
        <taxon>Coleofasciculales</taxon>
        <taxon>Coleofasciculaceae</taxon>
        <taxon>Moorena</taxon>
    </lineage>
</organism>
<dbReference type="EMBL" id="CP017599">
    <property type="protein sequence ID" value="AOX03284.1"/>
    <property type="molecule type" value="Genomic_DNA"/>
</dbReference>
<dbReference type="KEGG" id="mpro:BJP34_31025"/>
<evidence type="ECO:0000313" key="2">
    <source>
        <dbReference type="Proteomes" id="UP000177870"/>
    </source>
</evidence>
<protein>
    <recommendedName>
        <fullName evidence="3">DUF2808 domain-containing protein</fullName>
    </recommendedName>
</protein>
<evidence type="ECO:0000313" key="1">
    <source>
        <dbReference type="EMBL" id="AOX03284.1"/>
    </source>
</evidence>
<dbReference type="OrthoDB" id="423147at2"/>
<proteinExistence type="predicted"/>
<dbReference type="AlphaFoldDB" id="A0A1D8U0F5"/>
<accession>A0A1D8U0F5</accession>
<sequence length="196" mass="20964">MTNTIARWGLTKARIVGSGAFLLGILLPTTLYSLPAKTIEIGNGKTVFNRAPRLVRAATSFTRVRVPSTYQFTLRLPEDAGESLQAVTITQNKTNIDKVKFDPINSGAFVGDSFAGGSSLTLANIGGSESSNSDQVTVVFDPPVAPGETITVSVRAKENPEFSGSYLFGVTAFSTGDNSPGLFLGSRRLFFDEFRD</sequence>
<dbReference type="RefSeq" id="WP_070395667.1">
    <property type="nucleotide sequence ID" value="NZ_CP017599.1"/>
</dbReference>